<keyword evidence="2 7" id="KW-0001">2Fe-2S</keyword>
<feature type="binding site" evidence="7">
    <location>
        <position position="130"/>
    </location>
    <ligand>
        <name>[2Fe-2S] cluster</name>
        <dbReference type="ChEBI" id="CHEBI:190135"/>
    </ligand>
</feature>
<evidence type="ECO:0000256" key="1">
    <source>
        <dbReference type="ARBA" id="ARBA00010643"/>
    </source>
</evidence>
<dbReference type="InterPro" id="IPR028431">
    <property type="entry name" value="NADP_DH_HndA-like"/>
</dbReference>
<dbReference type="EMBL" id="JAUSVL010000001">
    <property type="protein sequence ID" value="MDQ0288344.1"/>
    <property type="molecule type" value="Genomic_DNA"/>
</dbReference>
<organism evidence="8 9">
    <name type="scientific">Oligosphaera ethanolica</name>
    <dbReference type="NCBI Taxonomy" id="760260"/>
    <lineage>
        <taxon>Bacteria</taxon>
        <taxon>Pseudomonadati</taxon>
        <taxon>Lentisphaerota</taxon>
        <taxon>Oligosphaeria</taxon>
        <taxon>Oligosphaerales</taxon>
        <taxon>Oligosphaeraceae</taxon>
        <taxon>Oligosphaera</taxon>
    </lineage>
</organism>
<dbReference type="PIRSF" id="PIRSF000216">
    <property type="entry name" value="NADH_DH_24kDa"/>
    <property type="match status" value="1"/>
</dbReference>
<evidence type="ECO:0000256" key="4">
    <source>
        <dbReference type="ARBA" id="ARBA00023004"/>
    </source>
</evidence>
<dbReference type="PANTHER" id="PTHR43342">
    <property type="entry name" value="NADH-QUINONE OXIDOREDUCTASE, E SUBUNIT"/>
    <property type="match status" value="1"/>
</dbReference>
<evidence type="ECO:0000256" key="7">
    <source>
        <dbReference type="PIRSR" id="PIRSR000216-1"/>
    </source>
</evidence>
<dbReference type="NCBIfam" id="NF005722">
    <property type="entry name" value="PRK07539.1-2"/>
    <property type="match status" value="1"/>
</dbReference>
<evidence type="ECO:0000313" key="8">
    <source>
        <dbReference type="EMBL" id="MDQ0288344.1"/>
    </source>
</evidence>
<dbReference type="AlphaFoldDB" id="A0AAE3VD69"/>
<dbReference type="InterPro" id="IPR042128">
    <property type="entry name" value="NuoE_dom"/>
</dbReference>
<comment type="similarity">
    <text evidence="1">Belongs to the complex I 24 kDa subunit family.</text>
</comment>
<keyword evidence="4 7" id="KW-0408">Iron</keyword>
<proteinExistence type="inferred from homology"/>
<keyword evidence="3 7" id="KW-0479">Metal-binding</keyword>
<dbReference type="Gene3D" id="3.40.30.10">
    <property type="entry name" value="Glutaredoxin"/>
    <property type="match status" value="1"/>
</dbReference>
<evidence type="ECO:0000256" key="2">
    <source>
        <dbReference type="ARBA" id="ARBA00022714"/>
    </source>
</evidence>
<name>A0AAE3VD69_9BACT</name>
<dbReference type="FunFam" id="1.10.10.1590:FF:000001">
    <property type="entry name" value="NADH-quinone oxidoreductase subunit E"/>
    <property type="match status" value="1"/>
</dbReference>
<dbReference type="InterPro" id="IPR036249">
    <property type="entry name" value="Thioredoxin-like_sf"/>
</dbReference>
<evidence type="ECO:0000256" key="5">
    <source>
        <dbReference type="ARBA" id="ARBA00023014"/>
    </source>
</evidence>
<dbReference type="CDD" id="cd03064">
    <property type="entry name" value="TRX_Fd_NuoE"/>
    <property type="match status" value="1"/>
</dbReference>
<dbReference type="GO" id="GO:0016491">
    <property type="term" value="F:oxidoreductase activity"/>
    <property type="evidence" value="ECO:0007669"/>
    <property type="project" value="InterPro"/>
</dbReference>
<dbReference type="GO" id="GO:0051537">
    <property type="term" value="F:2 iron, 2 sulfur cluster binding"/>
    <property type="evidence" value="ECO:0007669"/>
    <property type="project" value="UniProtKB-KW"/>
</dbReference>
<feature type="binding site" evidence="7">
    <location>
        <position position="84"/>
    </location>
    <ligand>
        <name>[2Fe-2S] cluster</name>
        <dbReference type="ChEBI" id="CHEBI:190135"/>
    </ligand>
</feature>
<evidence type="ECO:0000313" key="9">
    <source>
        <dbReference type="Proteomes" id="UP001238163"/>
    </source>
</evidence>
<accession>A0AAE3VD69</accession>
<dbReference type="Pfam" id="PF01257">
    <property type="entry name" value="2Fe-2S_thioredx"/>
    <property type="match status" value="1"/>
</dbReference>
<dbReference type="GO" id="GO:0046872">
    <property type="term" value="F:metal ion binding"/>
    <property type="evidence" value="ECO:0007669"/>
    <property type="project" value="UniProtKB-KW"/>
</dbReference>
<sequence>MEKELSSATQFGKVCEILDRYDRDPAKLIPILQAVQEEYRYLPEEILTLVATSLNLPPAKVYGVATFYSHFTLTPKGKHIIRLCDGTACHVKGSTALLDAIRKRLGLTGKQQSTPDLLFTVETVSCLGACGLAPAVVIDDKVHGQVTPEKAVALVEELINAEA</sequence>
<keyword evidence="9" id="KW-1185">Reference proteome</keyword>
<feature type="binding site" evidence="7">
    <location>
        <position position="126"/>
    </location>
    <ligand>
        <name>[2Fe-2S] cluster</name>
        <dbReference type="ChEBI" id="CHEBI:190135"/>
    </ligand>
</feature>
<dbReference type="Proteomes" id="UP001238163">
    <property type="component" value="Unassembled WGS sequence"/>
</dbReference>
<keyword evidence="5 7" id="KW-0411">Iron-sulfur</keyword>
<reference evidence="8" key="1">
    <citation type="submission" date="2023-07" db="EMBL/GenBank/DDBJ databases">
        <title>Genomic Encyclopedia of Type Strains, Phase IV (KMG-IV): sequencing the most valuable type-strain genomes for metagenomic binning, comparative biology and taxonomic classification.</title>
        <authorList>
            <person name="Goeker M."/>
        </authorList>
    </citation>
    <scope>NUCLEOTIDE SEQUENCE</scope>
    <source>
        <strain evidence="8">DSM 24202</strain>
    </source>
</reference>
<dbReference type="InterPro" id="IPR002023">
    <property type="entry name" value="NuoE-like"/>
</dbReference>
<dbReference type="InterPro" id="IPR041921">
    <property type="entry name" value="NuoE_N"/>
</dbReference>
<comment type="cofactor">
    <cofactor evidence="6">
        <name>[2Fe-2S] cluster</name>
        <dbReference type="ChEBI" id="CHEBI:190135"/>
    </cofactor>
</comment>
<comment type="caution">
    <text evidence="8">The sequence shown here is derived from an EMBL/GenBank/DDBJ whole genome shotgun (WGS) entry which is preliminary data.</text>
</comment>
<gene>
    <name evidence="8" type="ORF">J3R75_000451</name>
</gene>
<comment type="cofactor">
    <cofactor evidence="7">
        <name>[2Fe-2S] cluster</name>
        <dbReference type="ChEBI" id="CHEBI:190135"/>
    </cofactor>
    <text evidence="7">Binds 1 [2Fe-2S] cluster.</text>
</comment>
<dbReference type="PROSITE" id="PS01099">
    <property type="entry name" value="COMPLEX1_24K"/>
    <property type="match status" value="1"/>
</dbReference>
<evidence type="ECO:0000256" key="3">
    <source>
        <dbReference type="ARBA" id="ARBA00022723"/>
    </source>
</evidence>
<dbReference type="PANTHER" id="PTHR43342:SF1">
    <property type="entry name" value="BIFURCATING [FEFE] HYDROGENASE GAMMA SUBUNIT"/>
    <property type="match status" value="1"/>
</dbReference>
<evidence type="ECO:0000256" key="6">
    <source>
        <dbReference type="ARBA" id="ARBA00034078"/>
    </source>
</evidence>
<dbReference type="RefSeq" id="WP_307259668.1">
    <property type="nucleotide sequence ID" value="NZ_JAUSVL010000001.1"/>
</dbReference>
<feature type="binding site" evidence="7">
    <location>
        <position position="89"/>
    </location>
    <ligand>
        <name>[2Fe-2S] cluster</name>
        <dbReference type="ChEBI" id="CHEBI:190135"/>
    </ligand>
</feature>
<protein>
    <submittedName>
        <fullName evidence="8">NADH-quinone oxidoreductase subunit E</fullName>
    </submittedName>
</protein>
<dbReference type="SUPFAM" id="SSF52833">
    <property type="entry name" value="Thioredoxin-like"/>
    <property type="match status" value="1"/>
</dbReference>
<dbReference type="Gene3D" id="1.10.10.1590">
    <property type="entry name" value="NADH-quinone oxidoreductase subunit E"/>
    <property type="match status" value="1"/>
</dbReference>